<gene>
    <name evidence="2" type="ORF">HUJ06_017274</name>
</gene>
<protein>
    <submittedName>
        <fullName evidence="2">Uncharacterized protein</fullName>
    </submittedName>
</protein>
<evidence type="ECO:0000313" key="2">
    <source>
        <dbReference type="EMBL" id="DAD47337.1"/>
    </source>
</evidence>
<dbReference type="AlphaFoldDB" id="A0A822ZR24"/>
<organism evidence="2 3">
    <name type="scientific">Nelumbo nucifera</name>
    <name type="common">Sacred lotus</name>
    <dbReference type="NCBI Taxonomy" id="4432"/>
    <lineage>
        <taxon>Eukaryota</taxon>
        <taxon>Viridiplantae</taxon>
        <taxon>Streptophyta</taxon>
        <taxon>Embryophyta</taxon>
        <taxon>Tracheophyta</taxon>
        <taxon>Spermatophyta</taxon>
        <taxon>Magnoliopsida</taxon>
        <taxon>Proteales</taxon>
        <taxon>Nelumbonaceae</taxon>
        <taxon>Nelumbo</taxon>
    </lineage>
</organism>
<feature type="compositionally biased region" description="Low complexity" evidence="1">
    <location>
        <begin position="8"/>
        <end position="20"/>
    </location>
</feature>
<feature type="region of interest" description="Disordered" evidence="1">
    <location>
        <begin position="1"/>
        <end position="36"/>
    </location>
</feature>
<proteinExistence type="predicted"/>
<dbReference type="EMBL" id="DUZY01000008">
    <property type="protein sequence ID" value="DAD47337.1"/>
    <property type="molecule type" value="Genomic_DNA"/>
</dbReference>
<comment type="caution">
    <text evidence="2">The sequence shown here is derived from an EMBL/GenBank/DDBJ whole genome shotgun (WGS) entry which is preliminary data.</text>
</comment>
<evidence type="ECO:0000256" key="1">
    <source>
        <dbReference type="SAM" id="MobiDB-lite"/>
    </source>
</evidence>
<accession>A0A822ZR24</accession>
<keyword evidence="3" id="KW-1185">Reference proteome</keyword>
<sequence>MLTENSESFLPHPTLPPSLHHSPHPNQDKMVPKNPPSSLYLSPSPFNMAVGFIFGFLRSAPLII</sequence>
<reference evidence="2 3" key="1">
    <citation type="journal article" date="2020" name="Mol. Biol. Evol.">
        <title>Distinct Expression and Methylation Patterns for Genes with Different Fates following a Single Whole-Genome Duplication in Flowering Plants.</title>
        <authorList>
            <person name="Shi T."/>
            <person name="Rahmani R.S."/>
            <person name="Gugger P.F."/>
            <person name="Wang M."/>
            <person name="Li H."/>
            <person name="Zhang Y."/>
            <person name="Li Z."/>
            <person name="Wang Q."/>
            <person name="Van de Peer Y."/>
            <person name="Marchal K."/>
            <person name="Chen J."/>
        </authorList>
    </citation>
    <scope>NUCLEOTIDE SEQUENCE [LARGE SCALE GENOMIC DNA]</scope>
    <source>
        <tissue evidence="2">Leaf</tissue>
    </source>
</reference>
<evidence type="ECO:0000313" key="3">
    <source>
        <dbReference type="Proteomes" id="UP000607653"/>
    </source>
</evidence>
<name>A0A822ZR24_NELNU</name>
<dbReference type="Proteomes" id="UP000607653">
    <property type="component" value="Unassembled WGS sequence"/>
</dbReference>